<reference evidence="3" key="1">
    <citation type="journal article" date="2019" name="Int. J. Syst. Evol. Microbiol.">
        <title>The Global Catalogue of Microorganisms (GCM) 10K type strain sequencing project: providing services to taxonomists for standard genome sequencing and annotation.</title>
        <authorList>
            <consortium name="The Broad Institute Genomics Platform"/>
            <consortium name="The Broad Institute Genome Sequencing Center for Infectious Disease"/>
            <person name="Wu L."/>
            <person name="Ma J."/>
        </authorList>
    </citation>
    <scope>NUCLEOTIDE SEQUENCE [LARGE SCALE GENOMIC DNA]</scope>
    <source>
        <strain evidence="3">KCTC 52607</strain>
    </source>
</reference>
<comment type="caution">
    <text evidence="2">The sequence shown here is derived from an EMBL/GenBank/DDBJ whole genome shotgun (WGS) entry which is preliminary data.</text>
</comment>
<feature type="transmembrane region" description="Helical" evidence="1">
    <location>
        <begin position="72"/>
        <end position="93"/>
    </location>
</feature>
<keyword evidence="1" id="KW-1133">Transmembrane helix</keyword>
<sequence>MSRPAAANLPEDSGFSRDWAAMRADGDIQFAPVPIEPIDVPDTGSSWLADLFEWVAWVLGPVGRAVAENWNVVMWVLIALIAAILLLAVWRAVRGAAFTKRECDGGEADFRPDQSHARQLLEEADRLASEGRFDEATHLLLQRSVAQIAEARPDLVPPSVTARELAGLPALPDPARHAFATIAARVERSLFALRQLSADDWHEARAAYAQFALGYTAIRRDARA</sequence>
<gene>
    <name evidence="2" type="ORF">ACFODU_14915</name>
</gene>
<dbReference type="EMBL" id="JBHRST010000022">
    <property type="protein sequence ID" value="MFC3099085.1"/>
    <property type="molecule type" value="Genomic_DNA"/>
</dbReference>
<evidence type="ECO:0008006" key="4">
    <source>
        <dbReference type="Google" id="ProtNLM"/>
    </source>
</evidence>
<protein>
    <recommendedName>
        <fullName evidence="4">DUF4129 domain-containing protein</fullName>
    </recommendedName>
</protein>
<evidence type="ECO:0000313" key="2">
    <source>
        <dbReference type="EMBL" id="MFC3099085.1"/>
    </source>
</evidence>
<accession>A0ABV7EB13</accession>
<keyword evidence="3" id="KW-1185">Reference proteome</keyword>
<keyword evidence="1" id="KW-0472">Membrane</keyword>
<name>A0ABV7EB13_9SPHN</name>
<evidence type="ECO:0000256" key="1">
    <source>
        <dbReference type="SAM" id="Phobius"/>
    </source>
</evidence>
<organism evidence="2 3">
    <name type="scientific">Alteraurantiacibacter palmitatis</name>
    <dbReference type="NCBI Taxonomy" id="2054628"/>
    <lineage>
        <taxon>Bacteria</taxon>
        <taxon>Pseudomonadati</taxon>
        <taxon>Pseudomonadota</taxon>
        <taxon>Alphaproteobacteria</taxon>
        <taxon>Sphingomonadales</taxon>
        <taxon>Erythrobacteraceae</taxon>
        <taxon>Alteraurantiacibacter</taxon>
    </lineage>
</organism>
<dbReference type="RefSeq" id="WP_336924439.1">
    <property type="nucleotide sequence ID" value="NZ_JBANRO010000001.1"/>
</dbReference>
<dbReference type="Proteomes" id="UP001595456">
    <property type="component" value="Unassembled WGS sequence"/>
</dbReference>
<proteinExistence type="predicted"/>
<keyword evidence="1" id="KW-0812">Transmembrane</keyword>
<evidence type="ECO:0000313" key="3">
    <source>
        <dbReference type="Proteomes" id="UP001595456"/>
    </source>
</evidence>